<dbReference type="EMBL" id="SIXI01000007">
    <property type="protein sequence ID" value="TBO28427.1"/>
    <property type="molecule type" value="Genomic_DNA"/>
</dbReference>
<accession>A0A4V2JFD1</accession>
<dbReference type="AlphaFoldDB" id="A0A4V2JFD1"/>
<keyword evidence="4" id="KW-1185">Reference proteome</keyword>
<dbReference type="OrthoDB" id="1523598at2"/>
<feature type="domain" description="N-acetylmuramidase" evidence="2">
    <location>
        <begin position="96"/>
        <end position="270"/>
    </location>
</feature>
<dbReference type="InterPro" id="IPR002477">
    <property type="entry name" value="Peptidoglycan-bd-like"/>
</dbReference>
<dbReference type="Proteomes" id="UP000292120">
    <property type="component" value="Unassembled WGS sequence"/>
</dbReference>
<evidence type="ECO:0000259" key="1">
    <source>
        <dbReference type="Pfam" id="PF01471"/>
    </source>
</evidence>
<name>A0A4V2JFD1_9BURK</name>
<dbReference type="Pfam" id="PF01471">
    <property type="entry name" value="PG_binding_1"/>
    <property type="match status" value="1"/>
</dbReference>
<dbReference type="SUPFAM" id="SSF47090">
    <property type="entry name" value="PGBD-like"/>
    <property type="match status" value="1"/>
</dbReference>
<dbReference type="Gene3D" id="1.10.101.10">
    <property type="entry name" value="PGBD-like superfamily/PGBD"/>
    <property type="match status" value="1"/>
</dbReference>
<dbReference type="InterPro" id="IPR036365">
    <property type="entry name" value="PGBD-like_sf"/>
</dbReference>
<dbReference type="InterPro" id="IPR036366">
    <property type="entry name" value="PGBDSf"/>
</dbReference>
<dbReference type="Pfam" id="PF11860">
    <property type="entry name" value="Muramidase"/>
    <property type="match status" value="1"/>
</dbReference>
<organism evidence="3 4">
    <name type="scientific">Aquabacterium lacunae</name>
    <dbReference type="NCBI Taxonomy" id="2528630"/>
    <lineage>
        <taxon>Bacteria</taxon>
        <taxon>Pseudomonadati</taxon>
        <taxon>Pseudomonadota</taxon>
        <taxon>Betaproteobacteria</taxon>
        <taxon>Burkholderiales</taxon>
        <taxon>Aquabacterium</taxon>
    </lineage>
</organism>
<protein>
    <submittedName>
        <fullName evidence="3">DUF3380 domain-containing protein</fullName>
    </submittedName>
</protein>
<sequence>MPTVKKGISPHSDVHLLQAYLASAGHPITANGQFNDATLEALKAFQRSQGLVVDGVAGPKTWTALFACQPQTVAQVASKWLSQADIDRFAQGRQLEPAAVRAVYAVEAAGSGFLGDQPKILFEGHVFWQELAKAGLNPQTLSAAHPDIVYPRWTRSHYVGGLGEHARLARARQIHDSAALRSASWGLFQVMGQNAEWLGYADVHAFVHSMQASEAEQLEAFGRFIDRRRLRGRTLTEWLRAKDWASFAEGYNGPAYKVNKYDQKLARAYQGLVSG</sequence>
<comment type="caution">
    <text evidence="3">The sequence shown here is derived from an EMBL/GenBank/DDBJ whole genome shotgun (WGS) entry which is preliminary data.</text>
</comment>
<evidence type="ECO:0000259" key="2">
    <source>
        <dbReference type="Pfam" id="PF11860"/>
    </source>
</evidence>
<proteinExistence type="predicted"/>
<evidence type="ECO:0000313" key="4">
    <source>
        <dbReference type="Proteomes" id="UP000292120"/>
    </source>
</evidence>
<gene>
    <name evidence="3" type="ORF">EYS42_15475</name>
</gene>
<feature type="domain" description="Peptidoglycan binding-like" evidence="1">
    <location>
        <begin position="11"/>
        <end position="65"/>
    </location>
</feature>
<evidence type="ECO:0000313" key="3">
    <source>
        <dbReference type="EMBL" id="TBO28427.1"/>
    </source>
</evidence>
<reference evidence="3 4" key="1">
    <citation type="submission" date="2019-02" db="EMBL/GenBank/DDBJ databases">
        <title>Aquabacterium sp. strain KMB7.</title>
        <authorList>
            <person name="Chen W.-M."/>
        </authorList>
    </citation>
    <scope>NUCLEOTIDE SEQUENCE [LARGE SCALE GENOMIC DNA]</scope>
    <source>
        <strain evidence="3 4">KMB7</strain>
    </source>
</reference>
<dbReference type="InterPro" id="IPR024408">
    <property type="entry name" value="Muramidase"/>
</dbReference>